<keyword evidence="6 13" id="KW-0812">Transmembrane</keyword>
<name>A0AAW9RQ04_9BACT</name>
<dbReference type="SUPFAM" id="SSF81665">
    <property type="entry name" value="Calcium ATPase, transmembrane domain M"/>
    <property type="match status" value="1"/>
</dbReference>
<feature type="transmembrane region" description="Helical" evidence="13">
    <location>
        <begin position="748"/>
        <end position="768"/>
    </location>
</feature>
<organism evidence="15 16">
    <name type="scientific">Rapidithrix thailandica</name>
    <dbReference type="NCBI Taxonomy" id="413964"/>
    <lineage>
        <taxon>Bacteria</taxon>
        <taxon>Pseudomonadati</taxon>
        <taxon>Bacteroidota</taxon>
        <taxon>Cytophagia</taxon>
        <taxon>Cytophagales</taxon>
        <taxon>Flammeovirgaceae</taxon>
        <taxon>Rapidithrix</taxon>
    </lineage>
</organism>
<feature type="transmembrane region" description="Helical" evidence="13">
    <location>
        <begin position="208"/>
        <end position="227"/>
    </location>
</feature>
<dbReference type="EMBL" id="JBDKWZ010000001">
    <property type="protein sequence ID" value="MEN7546839.1"/>
    <property type="molecule type" value="Genomic_DNA"/>
</dbReference>
<comment type="subcellular location">
    <subcellularLocation>
        <location evidence="1">Cell membrane</location>
        <topology evidence="1">Multi-pass membrane protein</topology>
    </subcellularLocation>
</comment>
<dbReference type="InterPro" id="IPR008250">
    <property type="entry name" value="ATPase_P-typ_transduc_dom_A_sf"/>
</dbReference>
<keyword evidence="12 13" id="KW-0472">Membrane</keyword>
<dbReference type="InterPro" id="IPR036412">
    <property type="entry name" value="HAD-like_sf"/>
</dbReference>
<dbReference type="InterPro" id="IPR006121">
    <property type="entry name" value="HMA_dom"/>
</dbReference>
<evidence type="ECO:0000256" key="3">
    <source>
        <dbReference type="ARBA" id="ARBA00022448"/>
    </source>
</evidence>
<keyword evidence="9" id="KW-1278">Translocase</keyword>
<dbReference type="GO" id="GO:0016887">
    <property type="term" value="F:ATP hydrolysis activity"/>
    <property type="evidence" value="ECO:0007669"/>
    <property type="project" value="InterPro"/>
</dbReference>
<accession>A0AAW9RQ04</accession>
<evidence type="ECO:0000259" key="14">
    <source>
        <dbReference type="PROSITE" id="PS50846"/>
    </source>
</evidence>
<dbReference type="PROSITE" id="PS00154">
    <property type="entry name" value="ATPASE_E1_E2"/>
    <property type="match status" value="1"/>
</dbReference>
<dbReference type="InterPro" id="IPR059000">
    <property type="entry name" value="ATPase_P-type_domA"/>
</dbReference>
<dbReference type="Pfam" id="PF00403">
    <property type="entry name" value="HMA"/>
    <property type="match status" value="1"/>
</dbReference>
<dbReference type="InterPro" id="IPR001757">
    <property type="entry name" value="P_typ_ATPase"/>
</dbReference>
<dbReference type="InterPro" id="IPR023299">
    <property type="entry name" value="ATPase_P-typ_cyto_dom_N"/>
</dbReference>
<dbReference type="InterPro" id="IPR023214">
    <property type="entry name" value="HAD_sf"/>
</dbReference>
<gene>
    <name evidence="15" type="ORF">AAG747_02890</name>
</gene>
<dbReference type="GO" id="GO:0005524">
    <property type="term" value="F:ATP binding"/>
    <property type="evidence" value="ECO:0007669"/>
    <property type="project" value="InterPro"/>
</dbReference>
<evidence type="ECO:0000256" key="5">
    <source>
        <dbReference type="ARBA" id="ARBA00022553"/>
    </source>
</evidence>
<dbReference type="PROSITE" id="PS50846">
    <property type="entry name" value="HMA_2"/>
    <property type="match status" value="1"/>
</dbReference>
<dbReference type="InterPro" id="IPR023298">
    <property type="entry name" value="ATPase_P-typ_TM_dom_sf"/>
</dbReference>
<dbReference type="SUPFAM" id="SSF55008">
    <property type="entry name" value="HMA, heavy metal-associated domain"/>
    <property type="match status" value="1"/>
</dbReference>
<dbReference type="GO" id="GO:0005507">
    <property type="term" value="F:copper ion binding"/>
    <property type="evidence" value="ECO:0007669"/>
    <property type="project" value="TreeGrafter"/>
</dbReference>
<keyword evidence="5" id="KW-0597">Phosphoprotein</keyword>
<feature type="domain" description="HMA" evidence="14">
    <location>
        <begin position="90"/>
        <end position="156"/>
    </location>
</feature>
<dbReference type="Pfam" id="PF12156">
    <property type="entry name" value="ATPase-cat_bd"/>
    <property type="match status" value="1"/>
</dbReference>
<evidence type="ECO:0000256" key="13">
    <source>
        <dbReference type="SAM" id="Phobius"/>
    </source>
</evidence>
<evidence type="ECO:0000256" key="4">
    <source>
        <dbReference type="ARBA" id="ARBA00022475"/>
    </source>
</evidence>
<dbReference type="Gene3D" id="3.40.1110.10">
    <property type="entry name" value="Calcium-transporting ATPase, cytoplasmic domain N"/>
    <property type="match status" value="1"/>
</dbReference>
<dbReference type="RefSeq" id="WP_346819619.1">
    <property type="nucleotide sequence ID" value="NZ_JBDKWZ010000001.1"/>
</dbReference>
<dbReference type="InterPro" id="IPR021993">
    <property type="entry name" value="ATPase-cat-bd"/>
</dbReference>
<dbReference type="GO" id="GO:0055070">
    <property type="term" value="P:copper ion homeostasis"/>
    <property type="evidence" value="ECO:0007669"/>
    <property type="project" value="TreeGrafter"/>
</dbReference>
<dbReference type="PANTHER" id="PTHR43520">
    <property type="entry name" value="ATP7, ISOFORM B"/>
    <property type="match status" value="1"/>
</dbReference>
<feature type="transmembrane region" description="Helical" evidence="13">
    <location>
        <begin position="774"/>
        <end position="799"/>
    </location>
</feature>
<dbReference type="PANTHER" id="PTHR43520:SF5">
    <property type="entry name" value="CATION-TRANSPORTING P-TYPE ATPASE-RELATED"/>
    <property type="match status" value="1"/>
</dbReference>
<comment type="caution">
    <text evidence="15">The sequence shown here is derived from an EMBL/GenBank/DDBJ whole genome shotgun (WGS) entry which is preliminary data.</text>
</comment>
<protein>
    <submittedName>
        <fullName evidence="15">Heavy metal translocating P-type ATPase metal-binding domain-containing protein</fullName>
    </submittedName>
</protein>
<dbReference type="Pfam" id="PF00122">
    <property type="entry name" value="E1-E2_ATPase"/>
    <property type="match status" value="1"/>
</dbReference>
<feature type="transmembrane region" description="Helical" evidence="13">
    <location>
        <begin position="450"/>
        <end position="475"/>
    </location>
</feature>
<keyword evidence="4" id="KW-1003">Cell membrane</keyword>
<keyword evidence="3" id="KW-0813">Transport</keyword>
<keyword evidence="10 13" id="KW-1133">Transmembrane helix</keyword>
<dbReference type="Pfam" id="PF00702">
    <property type="entry name" value="Hydrolase"/>
    <property type="match status" value="1"/>
</dbReference>
<keyword evidence="11" id="KW-0406">Ion transport</keyword>
<feature type="transmembrane region" description="Helical" evidence="13">
    <location>
        <begin position="176"/>
        <end position="196"/>
    </location>
</feature>
<dbReference type="GO" id="GO:0005886">
    <property type="term" value="C:plasma membrane"/>
    <property type="evidence" value="ECO:0007669"/>
    <property type="project" value="UniProtKB-SubCell"/>
</dbReference>
<keyword evidence="7" id="KW-0479">Metal-binding</keyword>
<dbReference type="Proteomes" id="UP001403385">
    <property type="component" value="Unassembled WGS sequence"/>
</dbReference>
<keyword evidence="8" id="KW-0460">Magnesium</keyword>
<dbReference type="Gene3D" id="2.70.150.10">
    <property type="entry name" value="Calcium-transporting ATPase, cytoplasmic transduction domain A"/>
    <property type="match status" value="1"/>
</dbReference>
<dbReference type="SUPFAM" id="SSF56784">
    <property type="entry name" value="HAD-like"/>
    <property type="match status" value="1"/>
</dbReference>
<dbReference type="AlphaFoldDB" id="A0AAW9RQ04"/>
<dbReference type="NCBIfam" id="TIGR01494">
    <property type="entry name" value="ATPase_P-type"/>
    <property type="match status" value="1"/>
</dbReference>
<dbReference type="CDD" id="cd00371">
    <property type="entry name" value="HMA"/>
    <property type="match status" value="1"/>
</dbReference>
<evidence type="ECO:0000256" key="10">
    <source>
        <dbReference type="ARBA" id="ARBA00022989"/>
    </source>
</evidence>
<evidence type="ECO:0000256" key="12">
    <source>
        <dbReference type="ARBA" id="ARBA00023136"/>
    </source>
</evidence>
<evidence type="ECO:0000256" key="8">
    <source>
        <dbReference type="ARBA" id="ARBA00022842"/>
    </source>
</evidence>
<evidence type="ECO:0000256" key="1">
    <source>
        <dbReference type="ARBA" id="ARBA00004651"/>
    </source>
</evidence>
<dbReference type="GO" id="GO:0043682">
    <property type="term" value="F:P-type divalent copper transporter activity"/>
    <property type="evidence" value="ECO:0007669"/>
    <property type="project" value="TreeGrafter"/>
</dbReference>
<dbReference type="InterPro" id="IPR018303">
    <property type="entry name" value="ATPase_P-typ_P_site"/>
</dbReference>
<evidence type="ECO:0000256" key="2">
    <source>
        <dbReference type="ARBA" id="ARBA00006024"/>
    </source>
</evidence>
<evidence type="ECO:0000256" key="6">
    <source>
        <dbReference type="ARBA" id="ARBA00022692"/>
    </source>
</evidence>
<keyword evidence="16" id="KW-1185">Reference proteome</keyword>
<evidence type="ECO:0000313" key="15">
    <source>
        <dbReference type="EMBL" id="MEN7546839.1"/>
    </source>
</evidence>
<dbReference type="Gene3D" id="3.40.50.1000">
    <property type="entry name" value="HAD superfamily/HAD-like"/>
    <property type="match status" value="1"/>
</dbReference>
<reference evidence="15 16" key="1">
    <citation type="submission" date="2024-04" db="EMBL/GenBank/DDBJ databases">
        <title>Novel genus in family Flammeovirgaceae.</title>
        <authorList>
            <person name="Nguyen T.H."/>
            <person name="Vuong T.Q."/>
            <person name="Le H."/>
            <person name="Kim S.-G."/>
        </authorList>
    </citation>
    <scope>NUCLEOTIDE SEQUENCE [LARGE SCALE GENOMIC DNA]</scope>
    <source>
        <strain evidence="15 16">JCM 23209</strain>
    </source>
</reference>
<evidence type="ECO:0000256" key="7">
    <source>
        <dbReference type="ARBA" id="ARBA00022723"/>
    </source>
</evidence>
<sequence>MKQIEKATTCYHCGEDCEETLLFFEEKPFCCQGCQTVYQLLSENDLSDYYCIENQPGLTQKERGSADKFAYLDDDSIRQKLIDFSDQRLTKISFYLPQIHCASCVWLLEKLPQLHEGVLQSKVNFLKKELYISFDENDLSLRKLVELLWHLGYEPHISLEDFDKKERKASTQTQSFYIKLGITGFCFGNIMMLSFPEYLGISHLDADFIRLFGYINLFLSLPVFFYGASDYLRSAWTALSHKTVNIDVPISLGIFALFGRSIYEILSQTGAGYLDSLASLIFLLLIGKWFQQKTFENISFERDYKSYFPIAVTTLQGTQEQTTPLEKLKEKDVIVVRSGELIPADALLLQGEARIDYSFVTGESNPVPKKTGELIYAGGRQRGGILHLQIIKEVSQSYLTRLWNEQIFQKQGFTGLHNKTNLISKYFTLAILLVAFGAGTYWWLQDAAGMAVNTFTAVLIIACPCALALNAPFTLGNALRILARFKLFLKDTEVIERMAETSHIVFDKTGTITRSGEDKIRFQGEALSPGEQEQINALVNHSTHPVSKEIAGYLNLPLNGQRVEHFEENTGQGISAFIGQQEVRLGKARFVSEQAIEKPKEIFQTTAYVSFDKVIKGYFQMKQSLREGIENLIRHLSGTYQLSLLSGDNEGEKTRLAHIFPAGSTLAFQQSPEQKMRFIEQLQQKGNKVMMLGDGLNDAGALKQSDVGLAITENVHQFSPACDGILHATHLPQLHRFLTYSKRCMQTVYGGFILSLLYNIVGLSFAVQGTLSPIVAAILMPLSSITVVTYGVLSSSYFAKHLEK</sequence>
<feature type="transmembrane region" description="Helical" evidence="13">
    <location>
        <begin position="426"/>
        <end position="444"/>
    </location>
</feature>
<dbReference type="InterPro" id="IPR036163">
    <property type="entry name" value="HMA_dom_sf"/>
</dbReference>
<evidence type="ECO:0000256" key="11">
    <source>
        <dbReference type="ARBA" id="ARBA00023065"/>
    </source>
</evidence>
<proteinExistence type="inferred from homology"/>
<dbReference type="SUPFAM" id="SSF81653">
    <property type="entry name" value="Calcium ATPase, transduction domain A"/>
    <property type="match status" value="1"/>
</dbReference>
<dbReference type="Gene3D" id="3.30.70.100">
    <property type="match status" value="1"/>
</dbReference>
<evidence type="ECO:0000256" key="9">
    <source>
        <dbReference type="ARBA" id="ARBA00022967"/>
    </source>
</evidence>
<evidence type="ECO:0000313" key="16">
    <source>
        <dbReference type="Proteomes" id="UP001403385"/>
    </source>
</evidence>
<dbReference type="PRINTS" id="PR00119">
    <property type="entry name" value="CATATPASE"/>
</dbReference>
<comment type="similarity">
    <text evidence="2">Belongs to the cation transport ATPase (P-type) (TC 3.A.3) family. Type IB subfamily.</text>
</comment>